<dbReference type="GO" id="GO:0003995">
    <property type="term" value="F:acyl-CoA dehydrogenase activity"/>
    <property type="evidence" value="ECO:0007669"/>
    <property type="project" value="TreeGrafter"/>
</dbReference>
<dbReference type="Proteomes" id="UP000182915">
    <property type="component" value="Chromosome I"/>
</dbReference>
<keyword evidence="2" id="KW-0274">FAD</keyword>
<dbReference type="InterPro" id="IPR037069">
    <property type="entry name" value="AcylCoA_DH/ox_N_sf"/>
</dbReference>
<dbReference type="EMBL" id="LT629971">
    <property type="protein sequence ID" value="SEH50577.1"/>
    <property type="molecule type" value="Genomic_DNA"/>
</dbReference>
<evidence type="ECO:0000256" key="1">
    <source>
        <dbReference type="ARBA" id="ARBA00022630"/>
    </source>
</evidence>
<dbReference type="SUPFAM" id="SSF56645">
    <property type="entry name" value="Acyl-CoA dehydrogenase NM domain-like"/>
    <property type="match status" value="1"/>
</dbReference>
<dbReference type="PANTHER" id="PTHR48083:SF5">
    <property type="entry name" value="NRGC PROTEIN"/>
    <property type="match status" value="1"/>
</dbReference>
<reference evidence="6" key="1">
    <citation type="submission" date="2016-10" db="EMBL/GenBank/DDBJ databases">
        <authorList>
            <person name="Varghese N."/>
            <person name="Submissions S."/>
        </authorList>
    </citation>
    <scope>NUCLEOTIDE SEQUENCE [LARGE SCALE GENOMIC DNA]</scope>
    <source>
        <strain evidence="6">DSM 45405</strain>
    </source>
</reference>
<dbReference type="GO" id="GO:0050660">
    <property type="term" value="F:flavin adenine dinucleotide binding"/>
    <property type="evidence" value="ECO:0007669"/>
    <property type="project" value="InterPro"/>
</dbReference>
<dbReference type="InterPro" id="IPR046373">
    <property type="entry name" value="Acyl-CoA_Oxase/DH_mid-dom_sf"/>
</dbReference>
<keyword evidence="3" id="KW-0560">Oxidoreductase</keyword>
<dbReference type="Gene3D" id="2.40.110.10">
    <property type="entry name" value="Butyryl-CoA Dehydrogenase, subunit A, domain 2"/>
    <property type="match status" value="1"/>
</dbReference>
<sequence>MTFTHAAVLSTNGVEHLHSTAKRIGDMAAGMAADIDAHRRLPDKVLTELAISKLLRAGAPVETDGLELDPATSLRCAETVARGNASAGWCVSIATTAGLLQAYMPESSRMTFFGNGIGVAAGVWAPRGRARRVPGGVKVSGRWQFCSGINHSDMFFGGCIIGDASEHVVVAIPVADLQILDTWHTLGLRGTGSHDGVAEEVFVPDDRVLSLTDGPLINRALYRFPIFGYFACSIAAAALGNARAAVDTFIDLAATKKAAGSSRTLAERPTVQSTVAGAEAALRSARALYYHAIEKAWTASQLDVITADDRLQLRLAATHAARTSVDVVRTVYDLAGGSAIYDDAPLQRHLRDAFTASAHFQVSEASLEISGRLLTHQPTNVATL</sequence>
<dbReference type="RefSeq" id="WP_083405967.1">
    <property type="nucleotide sequence ID" value="NZ_LT629971.1"/>
</dbReference>
<dbReference type="InterPro" id="IPR009100">
    <property type="entry name" value="AcylCoA_DH/oxidase_NM_dom_sf"/>
</dbReference>
<dbReference type="GO" id="GO:0005737">
    <property type="term" value="C:cytoplasm"/>
    <property type="evidence" value="ECO:0007669"/>
    <property type="project" value="TreeGrafter"/>
</dbReference>
<dbReference type="InterPro" id="IPR050741">
    <property type="entry name" value="Acyl-CoA_dehydrogenase"/>
</dbReference>
<evidence type="ECO:0000256" key="3">
    <source>
        <dbReference type="ARBA" id="ARBA00023002"/>
    </source>
</evidence>
<protein>
    <submittedName>
        <fullName evidence="5">Acyl-CoA dehydrogenase</fullName>
    </submittedName>
</protein>
<keyword evidence="6" id="KW-1185">Reference proteome</keyword>
<dbReference type="AlphaFoldDB" id="A0A1H6ILU8"/>
<dbReference type="InterPro" id="IPR013107">
    <property type="entry name" value="Acyl-CoA_DH_C"/>
</dbReference>
<dbReference type="Pfam" id="PF08028">
    <property type="entry name" value="Acyl-CoA_dh_2"/>
    <property type="match status" value="1"/>
</dbReference>
<evidence type="ECO:0000313" key="6">
    <source>
        <dbReference type="Proteomes" id="UP000182915"/>
    </source>
</evidence>
<dbReference type="STRING" id="370526.SAMN04489835_0665"/>
<evidence type="ECO:0000313" key="5">
    <source>
        <dbReference type="EMBL" id="SEH50577.1"/>
    </source>
</evidence>
<feature type="domain" description="Acyl-CoA dehydrogenase C-terminal" evidence="4">
    <location>
        <begin position="233"/>
        <end position="363"/>
    </location>
</feature>
<evidence type="ECO:0000256" key="2">
    <source>
        <dbReference type="ARBA" id="ARBA00022827"/>
    </source>
</evidence>
<dbReference type="SUPFAM" id="SSF47203">
    <property type="entry name" value="Acyl-CoA dehydrogenase C-terminal domain-like"/>
    <property type="match status" value="1"/>
</dbReference>
<proteinExistence type="predicted"/>
<dbReference type="InterPro" id="IPR036250">
    <property type="entry name" value="AcylCo_DH-like_C"/>
</dbReference>
<gene>
    <name evidence="5" type="ORF">SAMN04489835_0665</name>
</gene>
<evidence type="ECO:0000259" key="4">
    <source>
        <dbReference type="Pfam" id="PF08028"/>
    </source>
</evidence>
<dbReference type="OrthoDB" id="3404950at2"/>
<keyword evidence="1" id="KW-0285">Flavoprotein</keyword>
<dbReference type="PIRSF" id="PIRSF016578">
    <property type="entry name" value="HsaA"/>
    <property type="match status" value="1"/>
</dbReference>
<dbReference type="Gene3D" id="1.10.540.10">
    <property type="entry name" value="Acyl-CoA dehydrogenase/oxidase, N-terminal domain"/>
    <property type="match status" value="1"/>
</dbReference>
<dbReference type="PANTHER" id="PTHR48083">
    <property type="entry name" value="MEDIUM-CHAIN SPECIFIC ACYL-COA DEHYDROGENASE, MITOCHONDRIAL-RELATED"/>
    <property type="match status" value="1"/>
</dbReference>
<dbReference type="GO" id="GO:0033539">
    <property type="term" value="P:fatty acid beta-oxidation using acyl-CoA dehydrogenase"/>
    <property type="evidence" value="ECO:0007669"/>
    <property type="project" value="TreeGrafter"/>
</dbReference>
<organism evidence="5 6">
    <name type="scientific">Mycolicibacterium rutilum</name>
    <name type="common">Mycobacterium rutilum</name>
    <dbReference type="NCBI Taxonomy" id="370526"/>
    <lineage>
        <taxon>Bacteria</taxon>
        <taxon>Bacillati</taxon>
        <taxon>Actinomycetota</taxon>
        <taxon>Actinomycetes</taxon>
        <taxon>Mycobacteriales</taxon>
        <taxon>Mycobacteriaceae</taxon>
        <taxon>Mycolicibacterium</taxon>
    </lineage>
</organism>
<name>A0A1H6ILU8_MYCRU</name>
<accession>A0A1H6ILU8</accession>
<dbReference type="Gene3D" id="1.20.140.10">
    <property type="entry name" value="Butyryl-CoA Dehydrogenase, subunit A, domain 3"/>
    <property type="match status" value="1"/>
</dbReference>